<dbReference type="Proteomes" id="UP001153069">
    <property type="component" value="Unassembled WGS sequence"/>
</dbReference>
<proteinExistence type="predicted"/>
<comment type="caution">
    <text evidence="2">The sequence shown here is derived from an EMBL/GenBank/DDBJ whole genome shotgun (WGS) entry which is preliminary data.</text>
</comment>
<organism evidence="2 3">
    <name type="scientific">Seminavis robusta</name>
    <dbReference type="NCBI Taxonomy" id="568900"/>
    <lineage>
        <taxon>Eukaryota</taxon>
        <taxon>Sar</taxon>
        <taxon>Stramenopiles</taxon>
        <taxon>Ochrophyta</taxon>
        <taxon>Bacillariophyta</taxon>
        <taxon>Bacillariophyceae</taxon>
        <taxon>Bacillariophycidae</taxon>
        <taxon>Naviculales</taxon>
        <taxon>Naviculaceae</taxon>
        <taxon>Seminavis</taxon>
    </lineage>
</organism>
<keyword evidence="3" id="KW-1185">Reference proteome</keyword>
<evidence type="ECO:0000256" key="1">
    <source>
        <dbReference type="SAM" id="MobiDB-lite"/>
    </source>
</evidence>
<evidence type="ECO:0000313" key="3">
    <source>
        <dbReference type="Proteomes" id="UP001153069"/>
    </source>
</evidence>
<reference evidence="2" key="1">
    <citation type="submission" date="2020-06" db="EMBL/GenBank/DDBJ databases">
        <authorList>
            <consortium name="Plant Systems Biology data submission"/>
        </authorList>
    </citation>
    <scope>NUCLEOTIDE SEQUENCE</scope>
    <source>
        <strain evidence="2">D6</strain>
    </source>
</reference>
<sequence>MDGLKEDNNRRNSGSLKEGRHFPIQWSRRLVIFFLGGFLVSSLKNEMTTLQGSTTRMGIDAATVDGSMLSPQRRETSIVNGDDFRGSDTNSGSAVIISTAVPTNPSTGLSFAEKMIRGESSQNIHIPNTAPPTTPSNQNSQVTTSSSTTQQQQQKLKIALYMTTHLSDQHMEFLVKCWPAAIKRLPLVQQADLLVYTSTKGMDRVFTSLGFKNVTVFHYEEAWNPMGAKAAIDENNNDLDTQKQEGAIRGLVDPFVQTNLWFESYDWVIRVNPDVLIRSDTWLLQTMQNPTVAGIFVPWDSPWHGFCFHTDFFAFRPRAADRNALLESFTLQKQRQQLHAETHLFQGFKRLYQTKDPNQQLVWLPGVNKTSANGVGHVAGVNADVQHVHSLEQHCPDYFHVSDGVTY</sequence>
<gene>
    <name evidence="2" type="ORF">SEMRO_1079_G238940.1</name>
</gene>
<dbReference type="OrthoDB" id="405918at2759"/>
<accession>A0A9N8EJ32</accession>
<protein>
    <submittedName>
        <fullName evidence="2">Uncharacterized protein</fullName>
    </submittedName>
</protein>
<name>A0A9N8EJ32_9STRA</name>
<dbReference type="EMBL" id="CAICTM010001077">
    <property type="protein sequence ID" value="CAB9520171.1"/>
    <property type="molecule type" value="Genomic_DNA"/>
</dbReference>
<feature type="compositionally biased region" description="Low complexity" evidence="1">
    <location>
        <begin position="135"/>
        <end position="149"/>
    </location>
</feature>
<feature type="region of interest" description="Disordered" evidence="1">
    <location>
        <begin position="123"/>
        <end position="149"/>
    </location>
</feature>
<evidence type="ECO:0000313" key="2">
    <source>
        <dbReference type="EMBL" id="CAB9520171.1"/>
    </source>
</evidence>
<dbReference type="AlphaFoldDB" id="A0A9N8EJ32"/>